<comment type="caution">
    <text evidence="1">The sequence shown here is derived from an EMBL/GenBank/DDBJ whole genome shotgun (WGS) entry which is preliminary data.</text>
</comment>
<proteinExistence type="predicted"/>
<dbReference type="Proteomes" id="UP001279660">
    <property type="component" value="Unassembled WGS sequence"/>
</dbReference>
<organism evidence="1 2">
    <name type="scientific">Sphingomonas echinoides</name>
    <dbReference type="NCBI Taxonomy" id="59803"/>
    <lineage>
        <taxon>Bacteria</taxon>
        <taxon>Pseudomonadati</taxon>
        <taxon>Pseudomonadota</taxon>
        <taxon>Alphaproteobacteria</taxon>
        <taxon>Sphingomonadales</taxon>
        <taxon>Sphingomonadaceae</taxon>
        <taxon>Sphingomonas</taxon>
    </lineage>
</organism>
<evidence type="ECO:0000313" key="2">
    <source>
        <dbReference type="Proteomes" id="UP001279660"/>
    </source>
</evidence>
<dbReference type="EMBL" id="JAWXXV010000001">
    <property type="protein sequence ID" value="MDX5984276.1"/>
    <property type="molecule type" value="Genomic_DNA"/>
</dbReference>
<protein>
    <submittedName>
        <fullName evidence="1">Uncharacterized protein</fullName>
    </submittedName>
</protein>
<accession>A0ABU4PJB8</accession>
<gene>
    <name evidence="1" type="ORF">SIL82_08375</name>
</gene>
<reference evidence="1 2" key="1">
    <citation type="submission" date="2023-11" db="EMBL/GenBank/DDBJ databases">
        <title>MicrobeMod: A computational toolkit for identifying prokaryotic methylation and restriction-modification with nanopore sequencing.</title>
        <authorList>
            <person name="Crits-Christoph A."/>
            <person name="Kang S.C."/>
            <person name="Lee H."/>
            <person name="Ostrov N."/>
        </authorList>
    </citation>
    <scope>NUCLEOTIDE SEQUENCE [LARGE SCALE GENOMIC DNA]</scope>
    <source>
        <strain evidence="1 2">ATCC 14820</strain>
    </source>
</reference>
<keyword evidence="2" id="KW-1185">Reference proteome</keyword>
<sequence length="90" mass="9971">MSSQFPPPVLNAREWSAVANALREADACGCAPHFFRKRDAEIAPDPRREAVRRFVCTTRRRRAPARDLADGLTSHGFNPAQIDAIALLSL</sequence>
<name>A0ABU4PJB8_9SPHN</name>
<dbReference type="RefSeq" id="WP_010403576.1">
    <property type="nucleotide sequence ID" value="NZ_JAWXXV010000001.1"/>
</dbReference>
<evidence type="ECO:0000313" key="1">
    <source>
        <dbReference type="EMBL" id="MDX5984276.1"/>
    </source>
</evidence>